<sequence>MKTVHQRLAADVYERVMEIHDNHDEKYHKKYGTMAHKMPILVHTAGLMQAIAFVHAKGTKNDNDAWKQFLNDLAQTLEFSRPEYNRDALLRDAQRAEIGDYILLTRRVSNALLWYKRFAESILKVEPGDEDKDEEDNTP</sequence>
<dbReference type="InterPro" id="IPR023101">
    <property type="entry name" value="AF1862-like_dom_sf"/>
</dbReference>
<dbReference type="Pfam" id="PF09701">
    <property type="entry name" value="Cas_Cmr5"/>
    <property type="match status" value="1"/>
</dbReference>
<dbReference type="SUPFAM" id="SSF158568">
    <property type="entry name" value="AF1862-like"/>
    <property type="match status" value="1"/>
</dbReference>
<dbReference type="NCBIfam" id="TIGR01881">
    <property type="entry name" value="cas_Cmr5"/>
    <property type="match status" value="1"/>
</dbReference>
<dbReference type="CDD" id="cd09749">
    <property type="entry name" value="Cmr5_III-B"/>
    <property type="match status" value="1"/>
</dbReference>
<accession>A0A3B0VKT6</accession>
<evidence type="ECO:0000256" key="5">
    <source>
        <dbReference type="ARBA" id="ARBA00030001"/>
    </source>
</evidence>
<keyword evidence="4" id="KW-0051">Antiviral defense</keyword>
<comment type="subcellular location">
    <subcellularLocation>
        <location evidence="1">Cytoplasm</location>
    </subcellularLocation>
</comment>
<evidence type="ECO:0000256" key="3">
    <source>
        <dbReference type="ARBA" id="ARBA00022490"/>
    </source>
</evidence>
<comment type="similarity">
    <text evidence="2">Belongs to the CRISPR system Cmr5 family.</text>
</comment>
<evidence type="ECO:0000256" key="2">
    <source>
        <dbReference type="ARBA" id="ARBA00006161"/>
    </source>
</evidence>
<evidence type="ECO:0000256" key="4">
    <source>
        <dbReference type="ARBA" id="ARBA00023118"/>
    </source>
</evidence>
<gene>
    <name evidence="6" type="ORF">MNBD_CHLOROFLEXI01-4968</name>
</gene>
<evidence type="ECO:0000313" key="6">
    <source>
        <dbReference type="EMBL" id="VAW32274.1"/>
    </source>
</evidence>
<reference evidence="6" key="1">
    <citation type="submission" date="2018-06" db="EMBL/GenBank/DDBJ databases">
        <authorList>
            <person name="Zhirakovskaya E."/>
        </authorList>
    </citation>
    <scope>NUCLEOTIDE SEQUENCE</scope>
</reference>
<dbReference type="AlphaFoldDB" id="A0A3B0VKT6"/>
<dbReference type="Gene3D" id="1.10.520.30">
    <property type="entry name" value="AF1862-like domain"/>
    <property type="match status" value="1"/>
</dbReference>
<dbReference type="InterPro" id="IPR010160">
    <property type="entry name" value="CRISPR-assoc_prot_Cmr5"/>
</dbReference>
<organism evidence="6">
    <name type="scientific">hydrothermal vent metagenome</name>
    <dbReference type="NCBI Taxonomy" id="652676"/>
    <lineage>
        <taxon>unclassified sequences</taxon>
        <taxon>metagenomes</taxon>
        <taxon>ecological metagenomes</taxon>
    </lineage>
</organism>
<dbReference type="GO" id="GO:0005737">
    <property type="term" value="C:cytoplasm"/>
    <property type="evidence" value="ECO:0007669"/>
    <property type="project" value="UniProtKB-SubCell"/>
</dbReference>
<name>A0A3B0VKT6_9ZZZZ</name>
<evidence type="ECO:0000256" key="1">
    <source>
        <dbReference type="ARBA" id="ARBA00004496"/>
    </source>
</evidence>
<keyword evidence="3" id="KW-0963">Cytoplasm</keyword>
<dbReference type="GO" id="GO:0051607">
    <property type="term" value="P:defense response to virus"/>
    <property type="evidence" value="ECO:0007669"/>
    <property type="project" value="UniProtKB-KW"/>
</dbReference>
<dbReference type="EMBL" id="UOEU01000340">
    <property type="protein sequence ID" value="VAW32274.1"/>
    <property type="molecule type" value="Genomic_DNA"/>
</dbReference>
<protein>
    <recommendedName>
        <fullName evidence="5">CRISPR type III-B/RAMP module-associated protein Cmr5</fullName>
    </recommendedName>
</protein>
<proteinExistence type="inferred from homology"/>